<dbReference type="SUPFAM" id="SSF103473">
    <property type="entry name" value="MFS general substrate transporter"/>
    <property type="match status" value="1"/>
</dbReference>
<evidence type="ECO:0000256" key="9">
    <source>
        <dbReference type="SAM" id="Phobius"/>
    </source>
</evidence>
<dbReference type="InterPro" id="IPR050189">
    <property type="entry name" value="MFS_Efflux_Transporters"/>
</dbReference>
<dbReference type="InterPro" id="IPR001958">
    <property type="entry name" value="Tet-R_TetA/multi-R_MdtG-like"/>
</dbReference>
<evidence type="ECO:0000256" key="6">
    <source>
        <dbReference type="ARBA" id="ARBA00022989"/>
    </source>
</evidence>
<keyword evidence="5 9" id="KW-0812">Transmembrane</keyword>
<keyword evidence="6 9" id="KW-1133">Transmembrane helix</keyword>
<gene>
    <name evidence="11" type="ORF">ACFQPF_03355</name>
</gene>
<feature type="domain" description="Major facilitator superfamily (MFS) profile" evidence="10">
    <location>
        <begin position="22"/>
        <end position="410"/>
    </location>
</feature>
<feature type="transmembrane region" description="Helical" evidence="9">
    <location>
        <begin position="230"/>
        <end position="252"/>
    </location>
</feature>
<feature type="transmembrane region" description="Helical" evidence="9">
    <location>
        <begin position="21"/>
        <end position="41"/>
    </location>
</feature>
<evidence type="ECO:0000256" key="2">
    <source>
        <dbReference type="ARBA" id="ARBA00007520"/>
    </source>
</evidence>
<comment type="similarity">
    <text evidence="2">Belongs to the major facilitator superfamily. TCR/Tet family.</text>
</comment>
<dbReference type="PANTHER" id="PTHR43124:SF3">
    <property type="entry name" value="CHLORAMPHENICOL EFFLUX PUMP RV0191"/>
    <property type="match status" value="1"/>
</dbReference>
<evidence type="ECO:0000256" key="1">
    <source>
        <dbReference type="ARBA" id="ARBA00004651"/>
    </source>
</evidence>
<keyword evidence="3" id="KW-0813">Transport</keyword>
<dbReference type="Proteomes" id="UP001596549">
    <property type="component" value="Unassembled WGS sequence"/>
</dbReference>
<name>A0ABW2NNC4_9BACL</name>
<reference evidence="12" key="1">
    <citation type="journal article" date="2019" name="Int. J. Syst. Evol. Microbiol.">
        <title>The Global Catalogue of Microorganisms (GCM) 10K type strain sequencing project: providing services to taxonomists for standard genome sequencing and annotation.</title>
        <authorList>
            <consortium name="The Broad Institute Genomics Platform"/>
            <consortium name="The Broad Institute Genome Sequencing Center for Infectious Disease"/>
            <person name="Wu L."/>
            <person name="Ma J."/>
        </authorList>
    </citation>
    <scope>NUCLEOTIDE SEQUENCE [LARGE SCALE GENOMIC DNA]</scope>
    <source>
        <strain evidence="12">NBRC 106396</strain>
    </source>
</reference>
<feature type="transmembrane region" description="Helical" evidence="9">
    <location>
        <begin position="362"/>
        <end position="380"/>
    </location>
</feature>
<keyword evidence="12" id="KW-1185">Reference proteome</keyword>
<evidence type="ECO:0000256" key="5">
    <source>
        <dbReference type="ARBA" id="ARBA00022692"/>
    </source>
</evidence>
<dbReference type="PROSITE" id="PS50850">
    <property type="entry name" value="MFS"/>
    <property type="match status" value="1"/>
</dbReference>
<feature type="compositionally biased region" description="Basic and acidic residues" evidence="8">
    <location>
        <begin position="411"/>
        <end position="425"/>
    </location>
</feature>
<dbReference type="InterPro" id="IPR020846">
    <property type="entry name" value="MFS_dom"/>
</dbReference>
<feature type="transmembrane region" description="Helical" evidence="9">
    <location>
        <begin position="295"/>
        <end position="314"/>
    </location>
</feature>
<dbReference type="PROSITE" id="PS00217">
    <property type="entry name" value="SUGAR_TRANSPORT_2"/>
    <property type="match status" value="1"/>
</dbReference>
<evidence type="ECO:0000256" key="7">
    <source>
        <dbReference type="ARBA" id="ARBA00023136"/>
    </source>
</evidence>
<keyword evidence="4" id="KW-1003">Cell membrane</keyword>
<dbReference type="InterPro" id="IPR005829">
    <property type="entry name" value="Sugar_transporter_CS"/>
</dbReference>
<dbReference type="CDD" id="cd17474">
    <property type="entry name" value="MFS_YfmO_like"/>
    <property type="match status" value="1"/>
</dbReference>
<sequence>MNTNKRTTVHRRKNMKSNKKWSLLALASIPLVMTLGNSMLIPVLPDIERELEISAFQVSMIITVYSVVAILLIPIAGYLSDRIGRKKVIIPSLIIAGAGGIVTGWASWKMNDPYWMILAGRLLQGIGSSGAAPVVLPLVGDMFKDEDEVSSGLGLIETSNTFGKVLSPILGAFLASFFWFLPFWLIPVFCAISIILVMFLVKSPKKQEEPKKFKEFLNSVKTIFKNDGKWLLAIFLIGGIIMFVLFGLLFYLSNVLEEKYGIKGVMKGLVLAVPLLALSISSYIGGKKIGQNKKVMKWCCTIGLFVLGGTTIIITFTENIYFLLAGLFVCGAGIGVSLPSLDALITEGIEKEERGTITSLYSSMRFVGVAAGPPLYAVLMKSSHEVVFYTSGGVSLFAAAVAFIFIKPEKEEKGSKDKKEKEKDASLQPVLE</sequence>
<evidence type="ECO:0000313" key="11">
    <source>
        <dbReference type="EMBL" id="MFC7370708.1"/>
    </source>
</evidence>
<dbReference type="PRINTS" id="PR01035">
    <property type="entry name" value="TCRTETA"/>
</dbReference>
<evidence type="ECO:0000313" key="12">
    <source>
        <dbReference type="Proteomes" id="UP001596549"/>
    </source>
</evidence>
<accession>A0ABW2NNC4</accession>
<comment type="caution">
    <text evidence="11">The sequence shown here is derived from an EMBL/GenBank/DDBJ whole genome shotgun (WGS) entry which is preliminary data.</text>
</comment>
<evidence type="ECO:0000256" key="8">
    <source>
        <dbReference type="SAM" id="MobiDB-lite"/>
    </source>
</evidence>
<dbReference type="PROSITE" id="PS00216">
    <property type="entry name" value="SUGAR_TRANSPORT_1"/>
    <property type="match status" value="1"/>
</dbReference>
<evidence type="ECO:0000256" key="3">
    <source>
        <dbReference type="ARBA" id="ARBA00022448"/>
    </source>
</evidence>
<dbReference type="Pfam" id="PF07690">
    <property type="entry name" value="MFS_1"/>
    <property type="match status" value="2"/>
</dbReference>
<evidence type="ECO:0000259" key="10">
    <source>
        <dbReference type="PROSITE" id="PS50850"/>
    </source>
</evidence>
<comment type="subcellular location">
    <subcellularLocation>
        <location evidence="1">Cell membrane</location>
        <topology evidence="1">Multi-pass membrane protein</topology>
    </subcellularLocation>
</comment>
<protein>
    <submittedName>
        <fullName evidence="11">MFS transporter</fullName>
    </submittedName>
</protein>
<feature type="transmembrane region" description="Helical" evidence="9">
    <location>
        <begin position="320"/>
        <end position="341"/>
    </location>
</feature>
<proteinExistence type="inferred from homology"/>
<feature type="transmembrane region" description="Helical" evidence="9">
    <location>
        <begin position="53"/>
        <end position="76"/>
    </location>
</feature>
<dbReference type="InterPro" id="IPR036259">
    <property type="entry name" value="MFS_trans_sf"/>
</dbReference>
<dbReference type="EMBL" id="JBHTCP010000005">
    <property type="protein sequence ID" value="MFC7370708.1"/>
    <property type="molecule type" value="Genomic_DNA"/>
</dbReference>
<dbReference type="InterPro" id="IPR011701">
    <property type="entry name" value="MFS"/>
</dbReference>
<feature type="region of interest" description="Disordered" evidence="8">
    <location>
        <begin position="411"/>
        <end position="432"/>
    </location>
</feature>
<keyword evidence="7 9" id="KW-0472">Membrane</keyword>
<feature type="transmembrane region" description="Helical" evidence="9">
    <location>
        <begin position="177"/>
        <end position="201"/>
    </location>
</feature>
<dbReference type="RefSeq" id="WP_379746538.1">
    <property type="nucleotide sequence ID" value="NZ_JBHTCP010000005.1"/>
</dbReference>
<dbReference type="PANTHER" id="PTHR43124">
    <property type="entry name" value="PURINE EFFLUX PUMP PBUE"/>
    <property type="match status" value="1"/>
</dbReference>
<dbReference type="Gene3D" id="1.20.1250.20">
    <property type="entry name" value="MFS general substrate transporter like domains"/>
    <property type="match status" value="1"/>
</dbReference>
<evidence type="ECO:0000256" key="4">
    <source>
        <dbReference type="ARBA" id="ARBA00022475"/>
    </source>
</evidence>
<feature type="transmembrane region" description="Helical" evidence="9">
    <location>
        <begin position="264"/>
        <end position="283"/>
    </location>
</feature>
<feature type="transmembrane region" description="Helical" evidence="9">
    <location>
        <begin position="88"/>
        <end position="108"/>
    </location>
</feature>
<organism evidence="11 12">
    <name type="scientific">Fictibacillus iocasae</name>
    <dbReference type="NCBI Taxonomy" id="2715437"/>
    <lineage>
        <taxon>Bacteria</taxon>
        <taxon>Bacillati</taxon>
        <taxon>Bacillota</taxon>
        <taxon>Bacilli</taxon>
        <taxon>Bacillales</taxon>
        <taxon>Fictibacillaceae</taxon>
        <taxon>Fictibacillus</taxon>
    </lineage>
</organism>
<feature type="transmembrane region" description="Helical" evidence="9">
    <location>
        <begin position="386"/>
        <end position="406"/>
    </location>
</feature>